<dbReference type="InterPro" id="IPR007047">
    <property type="entry name" value="Flp_Fap"/>
</dbReference>
<evidence type="ECO:0000256" key="1">
    <source>
        <dbReference type="SAM" id="Phobius"/>
    </source>
</evidence>
<evidence type="ECO:0000313" key="3">
    <source>
        <dbReference type="Proteomes" id="UP000463224"/>
    </source>
</evidence>
<proteinExistence type="predicted"/>
<evidence type="ECO:0000313" key="2">
    <source>
        <dbReference type="EMBL" id="MVA96194.1"/>
    </source>
</evidence>
<dbReference type="AlphaFoldDB" id="A0A844QC26"/>
<keyword evidence="3" id="KW-1185">Reference proteome</keyword>
<protein>
    <submittedName>
        <fullName evidence="2">Flp family type IVb pilin</fullName>
    </submittedName>
</protein>
<feature type="transmembrane region" description="Helical" evidence="1">
    <location>
        <begin position="21"/>
        <end position="44"/>
    </location>
</feature>
<comment type="caution">
    <text evidence="2">The sequence shown here is derived from an EMBL/GenBank/DDBJ whole genome shotgun (WGS) entry which is preliminary data.</text>
</comment>
<dbReference type="Pfam" id="PF04964">
    <property type="entry name" value="Flp_Fap"/>
    <property type="match status" value="1"/>
</dbReference>
<dbReference type="EMBL" id="WPHG01000001">
    <property type="protein sequence ID" value="MVA96194.1"/>
    <property type="molecule type" value="Genomic_DNA"/>
</dbReference>
<dbReference type="Proteomes" id="UP000463224">
    <property type="component" value="Unassembled WGS sequence"/>
</dbReference>
<sequence>MAKERCRTMLLRFWRDESGATVVEYGIIVAVLSMTIIASVAMVAGEIETLFADPAGKLQQTLD</sequence>
<organism evidence="2 3">
    <name type="scientific">Nitratireductor arenosus</name>
    <dbReference type="NCBI Taxonomy" id="2682096"/>
    <lineage>
        <taxon>Bacteria</taxon>
        <taxon>Pseudomonadati</taxon>
        <taxon>Pseudomonadota</taxon>
        <taxon>Alphaproteobacteria</taxon>
        <taxon>Hyphomicrobiales</taxon>
        <taxon>Phyllobacteriaceae</taxon>
        <taxon>Nitratireductor</taxon>
    </lineage>
</organism>
<name>A0A844QC26_9HYPH</name>
<keyword evidence="1" id="KW-1133">Transmembrane helix</keyword>
<accession>A0A844QC26</accession>
<reference evidence="2 3" key="1">
    <citation type="submission" date="2019-12" db="EMBL/GenBank/DDBJ databases">
        <title>Nitratireductor arenosus sp. nov., Isolated from sea sand, Jeju island, South Korea.</title>
        <authorList>
            <person name="Kim W."/>
        </authorList>
    </citation>
    <scope>NUCLEOTIDE SEQUENCE [LARGE SCALE GENOMIC DNA]</scope>
    <source>
        <strain evidence="2 3">CAU 1489</strain>
    </source>
</reference>
<keyword evidence="1" id="KW-0812">Transmembrane</keyword>
<keyword evidence="1" id="KW-0472">Membrane</keyword>
<gene>
    <name evidence="2" type="ORF">GN330_02885</name>
</gene>